<accession>A2SIH5</accession>
<evidence type="ECO:0000313" key="1">
    <source>
        <dbReference type="EMBL" id="ABM95364.1"/>
    </source>
</evidence>
<sequence>MIGSQGDGNMKNERLASALVICAALSGVVSASAQVINTCVDNRSGSIRVSSTAGCRRGESPLAWNQVGPQGIQGVQGPAGAQGSQGLIGPIGPVGPAGSAGPAGPTGAIGPQGAKAVAGFYESVQTNQLQLAFNVDTTLCQVSFTPSGGLLQISAQTSYGTPGYNSATMWVGTNLKFPNGQGIDQLNSGKEVSKVFGASLSHSIVGYIRATPGVPIAISVVGTDYGSGAPIVTEAWAPCKISVVDLNM</sequence>
<dbReference type="HOGENOM" id="CLU_1119153_0_0_4"/>
<dbReference type="Pfam" id="PF01391">
    <property type="entry name" value="Collagen"/>
    <property type="match status" value="1"/>
</dbReference>
<proteinExistence type="predicted"/>
<dbReference type="EMBL" id="CP000555">
    <property type="protein sequence ID" value="ABM95364.1"/>
    <property type="molecule type" value="Genomic_DNA"/>
</dbReference>
<gene>
    <name evidence="1" type="ordered locus">Mpe_A2409</name>
</gene>
<name>A2SIH5_METPP</name>
<organism evidence="1 2">
    <name type="scientific">Methylibium petroleiphilum (strain ATCC BAA-1232 / LMG 22953 / PM1)</name>
    <dbReference type="NCBI Taxonomy" id="420662"/>
    <lineage>
        <taxon>Bacteria</taxon>
        <taxon>Pseudomonadati</taxon>
        <taxon>Pseudomonadota</taxon>
        <taxon>Betaproteobacteria</taxon>
        <taxon>Burkholderiales</taxon>
        <taxon>Sphaerotilaceae</taxon>
        <taxon>Methylibium</taxon>
    </lineage>
</organism>
<dbReference type="STRING" id="420662.Mpe_A2409"/>
<dbReference type="InterPro" id="IPR008160">
    <property type="entry name" value="Collagen"/>
</dbReference>
<keyword evidence="2" id="KW-1185">Reference proteome</keyword>
<dbReference type="KEGG" id="mpt:Mpe_A2409"/>
<dbReference type="AlphaFoldDB" id="A2SIH5"/>
<evidence type="ECO:0000313" key="2">
    <source>
        <dbReference type="Proteomes" id="UP000000366"/>
    </source>
</evidence>
<reference evidence="1 2" key="1">
    <citation type="journal article" date="2007" name="J. Bacteriol.">
        <title>Whole-genome analysis of the methyl tert-butyl ether-degrading beta-proteobacterium Methylibium petroleiphilum PM1.</title>
        <authorList>
            <person name="Kane S.R."/>
            <person name="Chakicherla A.Y."/>
            <person name="Chain P.S.G."/>
            <person name="Schmidt R."/>
            <person name="Shin M.W."/>
            <person name="Legler T.C."/>
            <person name="Scow K.M."/>
            <person name="Larimer F.W."/>
            <person name="Lucas S.M."/>
            <person name="Richardson P.M."/>
            <person name="Hristova K.R."/>
        </authorList>
    </citation>
    <scope>NUCLEOTIDE SEQUENCE [LARGE SCALE GENOMIC DNA]</scope>
    <source>
        <strain evidence="2">ATCC BAA-1232 / LMG 22953 / PM1</strain>
    </source>
</reference>
<dbReference type="Proteomes" id="UP000000366">
    <property type="component" value="Chromosome"/>
</dbReference>
<protein>
    <submittedName>
        <fullName evidence="1">Uncharacterized protein</fullName>
    </submittedName>
</protein>